<proteinExistence type="predicted"/>
<accession>A0A1H4GDL5</accession>
<reference evidence="1 2" key="1">
    <citation type="submission" date="2016-10" db="EMBL/GenBank/DDBJ databases">
        <authorList>
            <person name="de Groot N.N."/>
        </authorList>
    </citation>
    <scope>NUCLEOTIDE SEQUENCE [LARGE SCALE GENOMIC DNA]</scope>
    <source>
        <strain evidence="1 2">DSM 15345</strain>
    </source>
</reference>
<gene>
    <name evidence="1" type="ORF">SAMN05444370_1531</name>
</gene>
<feature type="non-terminal residue" evidence="1">
    <location>
        <position position="42"/>
    </location>
</feature>
<evidence type="ECO:0000313" key="2">
    <source>
        <dbReference type="Proteomes" id="UP000198703"/>
    </source>
</evidence>
<sequence>MTPASYKRHRHPPAIIFHAVWLYLRFSLSLRAVEEMLLARGV</sequence>
<name>A0A1H4GDL5_9RHOB</name>
<dbReference type="AlphaFoldDB" id="A0A1H4GDL5"/>
<dbReference type="EMBL" id="FNQM01000053">
    <property type="protein sequence ID" value="SEB07371.1"/>
    <property type="molecule type" value="Genomic_DNA"/>
</dbReference>
<evidence type="ECO:0000313" key="1">
    <source>
        <dbReference type="EMBL" id="SEB07371.1"/>
    </source>
</evidence>
<protein>
    <submittedName>
        <fullName evidence="1">Putative transposase</fullName>
    </submittedName>
</protein>
<dbReference type="Proteomes" id="UP000198703">
    <property type="component" value="Unassembled WGS sequence"/>
</dbReference>
<organism evidence="1 2">
    <name type="scientific">Rubrimonas cliftonensis</name>
    <dbReference type="NCBI Taxonomy" id="89524"/>
    <lineage>
        <taxon>Bacteria</taxon>
        <taxon>Pseudomonadati</taxon>
        <taxon>Pseudomonadota</taxon>
        <taxon>Alphaproteobacteria</taxon>
        <taxon>Rhodobacterales</taxon>
        <taxon>Paracoccaceae</taxon>
        <taxon>Rubrimonas</taxon>
    </lineage>
</organism>
<keyword evidence="2" id="KW-1185">Reference proteome</keyword>